<evidence type="ECO:0000256" key="1">
    <source>
        <dbReference type="ARBA" id="ARBA00006545"/>
    </source>
</evidence>
<evidence type="ECO:0000313" key="4">
    <source>
        <dbReference type="EMBL" id="KAF3423397.1"/>
    </source>
</evidence>
<dbReference type="EMBL" id="WNWW01000567">
    <property type="protein sequence ID" value="KAF3423397.1"/>
    <property type="molecule type" value="Genomic_DNA"/>
</dbReference>
<organism evidence="4 5">
    <name type="scientific">Frieseomelitta varia</name>
    <dbReference type="NCBI Taxonomy" id="561572"/>
    <lineage>
        <taxon>Eukaryota</taxon>
        <taxon>Metazoa</taxon>
        <taxon>Ecdysozoa</taxon>
        <taxon>Arthropoda</taxon>
        <taxon>Hexapoda</taxon>
        <taxon>Insecta</taxon>
        <taxon>Pterygota</taxon>
        <taxon>Neoptera</taxon>
        <taxon>Endopterygota</taxon>
        <taxon>Hymenoptera</taxon>
        <taxon>Apocrita</taxon>
        <taxon>Aculeata</taxon>
        <taxon>Apoidea</taxon>
        <taxon>Anthophila</taxon>
        <taxon>Apidae</taxon>
        <taxon>Frieseomelitta</taxon>
    </lineage>
</organism>
<feature type="domain" description="Vacuolar protein sorting-associated protein 13 VPS13 adaptor binding" evidence="2">
    <location>
        <begin position="23"/>
        <end position="252"/>
    </location>
</feature>
<comment type="caution">
    <text evidence="4">The sequence shown here is derived from an EMBL/GenBank/DDBJ whole genome shotgun (WGS) entry which is preliminary data.</text>
</comment>
<protein>
    <submittedName>
        <fullName evidence="4">Uncharacterized protein</fullName>
    </submittedName>
</protein>
<reference evidence="4" key="1">
    <citation type="submission" date="2019-11" db="EMBL/GenBank/DDBJ databases">
        <title>The nuclear and mitochondrial genomes of Frieseomelitta varia - a highly eusocial stingless bee (Meliponini) with a permanently sterile worker caste.</title>
        <authorList>
            <person name="Freitas F.C.P."/>
            <person name="Lourenco A.P."/>
            <person name="Nunes F.M.F."/>
            <person name="Paschoal A.R."/>
            <person name="Abreu F.C.P."/>
            <person name="Barbin F.O."/>
            <person name="Bataglia L."/>
            <person name="Cardoso-Junior C.A.M."/>
            <person name="Cervoni M.S."/>
            <person name="Silva S.R."/>
            <person name="Dalarmi F."/>
            <person name="Del Lama M.A."/>
            <person name="Depintor T.S."/>
            <person name="Ferreira K.M."/>
            <person name="Goria P.S."/>
            <person name="Jaskot M.C."/>
            <person name="Lago D.C."/>
            <person name="Luna-Lucena D."/>
            <person name="Moda L.M."/>
            <person name="Nascimento L."/>
            <person name="Pedrino M."/>
            <person name="Rabico F.O."/>
            <person name="Sanches F.C."/>
            <person name="Santos D.E."/>
            <person name="Santos C.G."/>
            <person name="Vieira J."/>
            <person name="Lopes T.F."/>
            <person name="Barchuk A.R."/>
            <person name="Hartfelder K."/>
            <person name="Simoes Z.L.P."/>
            <person name="Bitondi M.M.G."/>
            <person name="Pinheiro D.G."/>
        </authorList>
    </citation>
    <scope>NUCLEOTIDE SEQUENCE</scope>
    <source>
        <strain evidence="4">USP_RPSP 00005682</strain>
        <tissue evidence="4">Whole individual</tissue>
    </source>
</reference>
<proteinExistence type="inferred from homology"/>
<dbReference type="AlphaFoldDB" id="A0A833S4R8"/>
<evidence type="ECO:0000313" key="5">
    <source>
        <dbReference type="Proteomes" id="UP000655588"/>
    </source>
</evidence>
<dbReference type="InterPro" id="IPR026847">
    <property type="entry name" value="VPS13"/>
</dbReference>
<feature type="domain" description="Intermembrane lipid transfer protein VPS13-like C-terminal" evidence="3">
    <location>
        <begin position="831"/>
        <end position="942"/>
    </location>
</feature>
<keyword evidence="5" id="KW-1185">Reference proteome</keyword>
<dbReference type="Pfam" id="PF25036">
    <property type="entry name" value="VPS13_VAB"/>
    <property type="match status" value="1"/>
</dbReference>
<evidence type="ECO:0000259" key="2">
    <source>
        <dbReference type="Pfam" id="PF25036"/>
    </source>
</evidence>
<comment type="similarity">
    <text evidence="1">Belongs to the VPS13 family.</text>
</comment>
<dbReference type="GO" id="GO:0006623">
    <property type="term" value="P:protein targeting to vacuole"/>
    <property type="evidence" value="ECO:0007669"/>
    <property type="project" value="TreeGrafter"/>
</dbReference>
<dbReference type="InterPro" id="IPR009543">
    <property type="entry name" value="VPS13_VAB"/>
</dbReference>
<dbReference type="Pfam" id="PF25037">
    <property type="entry name" value="VPS13_C"/>
    <property type="match status" value="1"/>
</dbReference>
<dbReference type="PANTHER" id="PTHR16166:SF93">
    <property type="entry name" value="INTERMEMBRANE LIPID TRANSFER PROTEIN VPS13"/>
    <property type="match status" value="1"/>
</dbReference>
<dbReference type="Proteomes" id="UP000655588">
    <property type="component" value="Unassembled WGS sequence"/>
</dbReference>
<dbReference type="GO" id="GO:0045053">
    <property type="term" value="P:protein retention in Golgi apparatus"/>
    <property type="evidence" value="ECO:0007669"/>
    <property type="project" value="TreeGrafter"/>
</dbReference>
<gene>
    <name evidence="4" type="ORF">E2986_01727</name>
</gene>
<name>A0A833S4R8_9HYME</name>
<sequence length="985" mass="111375">MLRKDTISGEDYLNVLYHPENFKGPILFSFRSKVFFGKKKAMIRVEDGEWSDKFPIDVAGSEGVVVCKYNGLTYQHCIVSNSDSIFYKSQIGVHNQLTYNSLTKQITFTPYYVLINNSDYLIECQEGNRPADPMIKVPPRECTALWPRSDHEQKTLSARIAGSPEKTAPFIYTESHTTLLKLNNKYGGINVDIQISEGGVYISLSAYSPGNAPALIINQTPHTIDFWEKGSLNVRSIQSYNRMFYTWENPAGPRRLVWEDNNKKEIEETLRKDTLGGFQLPDLAEQVYYVSFLDGTQRVLLFTTNMKVAEDCELAGDFEPIEQEITISIHGVGFSLVNNVTRSELLYLCIASSGIIWETRKSASHRWRGLSTREVNVIEEGYQKYMRELQIGKDPIQKAVLEPKLEVDYLNMELLKPHRRFLRRTFQTGLWLQYRTSAHQVQLHAKINRLQIDNQLADCVFPVILAPVPPPKSVTASTVMKPFAELSMVKRLLEHSNVQQFRYFKVLVQEFHVKVDIIFINAIMGLFETNKMNDAEESKLFKLDTKLVDEPLMYHVSLITTAEQKNFFDLLHFSPLKIHISFSMSGSGSGPSALPQVLNVLLQGIGVTLTDINDIVFKLAYFEREYTFMTNKQLISEATTHYVGQAIKQAYVLVLGLDVIGNPYGLVVGTMKGIEDLFYEPFQGAIQGPGEFAEGLLLGMRSMLGHTVGGMAGAVSKITGAMGKGIAALTFDKDYQRKRQEQLNKQPSNLQEGLARSGKGLVMGVVDGVTGVVLKPISGAKEEGVEGFFKGVGKGMVGLVTRPTAGVIDFASGSFGAVKRATELNEEVKKVRPPRFLQPDCLVRPYVRDEAEGHKILCELEKGKYANTDIYFYHMYINKDVLLLTDKRISYLEHSDLFGGWRVQWTHTWQEMSEQPKSVDRGIQIFIKDSSRKKKLGNLFGSADQSKIILIHDYNIRQIHYDRTDALSETLKAKEENQYIVLYLL</sequence>
<dbReference type="PANTHER" id="PTHR16166">
    <property type="entry name" value="VACUOLAR PROTEIN SORTING-ASSOCIATED PROTEIN VPS13"/>
    <property type="match status" value="1"/>
</dbReference>
<accession>A0A833S4R8</accession>
<dbReference type="InterPro" id="IPR056748">
    <property type="entry name" value="VPS13-like_C"/>
</dbReference>
<evidence type="ECO:0000259" key="3">
    <source>
        <dbReference type="Pfam" id="PF25037"/>
    </source>
</evidence>